<dbReference type="SUPFAM" id="SSF55136">
    <property type="entry name" value="Probable bacterial effector-binding domain"/>
    <property type="match status" value="1"/>
</dbReference>
<name>A0ABS1CM98_9GAMM</name>
<dbReference type="Proteomes" id="UP000748752">
    <property type="component" value="Unassembled WGS sequence"/>
</dbReference>
<evidence type="ECO:0000313" key="1">
    <source>
        <dbReference type="EMBL" id="MBK1633046.1"/>
    </source>
</evidence>
<dbReference type="InterPro" id="IPR006917">
    <property type="entry name" value="SOUL_heme-bd"/>
</dbReference>
<dbReference type="PANTHER" id="PTHR11220:SF58">
    <property type="entry name" value="SOUL HEME-BINDING FAMILY PROTEIN"/>
    <property type="match status" value="1"/>
</dbReference>
<dbReference type="PANTHER" id="PTHR11220">
    <property type="entry name" value="HEME-BINDING PROTEIN-RELATED"/>
    <property type="match status" value="1"/>
</dbReference>
<dbReference type="Pfam" id="PF04832">
    <property type="entry name" value="SOUL"/>
    <property type="match status" value="1"/>
</dbReference>
<gene>
    <name evidence="1" type="ORF">CKO31_20270</name>
</gene>
<protein>
    <submittedName>
        <fullName evidence="1">Heme-binding protein</fullName>
    </submittedName>
</protein>
<accession>A0ABS1CM98</accession>
<dbReference type="InterPro" id="IPR011256">
    <property type="entry name" value="Reg_factor_effector_dom_sf"/>
</dbReference>
<keyword evidence="2" id="KW-1185">Reference proteome</keyword>
<sequence>MKTVIFVAAGLFVLAVAGLLVFVYVVQNVEQPDYTLVRQDGDFELRDYPALTVAEVRRGGARKQALSAGFSPLARYIFAKERPGEKIAMTAPVIQQPAAPGSAAAGASQWTVGFIMPKEAVSAGLPDPANADVRLSELPPRRVAAVRFSGRTTDARTAEQRKRLEDWISTQGLDITSEPVYAYYNDPLTPGPLRRNEVLLDVAAD</sequence>
<reference evidence="1 2" key="1">
    <citation type="journal article" date="2020" name="Microorganisms">
        <title>Osmotic Adaptation and Compatible Solute Biosynthesis of Phototrophic Bacteria as Revealed from Genome Analyses.</title>
        <authorList>
            <person name="Imhoff J.F."/>
            <person name="Rahn T."/>
            <person name="Kunzel S."/>
            <person name="Keller A."/>
            <person name="Neulinger S.C."/>
        </authorList>
    </citation>
    <scope>NUCLEOTIDE SEQUENCE [LARGE SCALE GENOMIC DNA]</scope>
    <source>
        <strain evidence="1 2">DSM 6210</strain>
    </source>
</reference>
<evidence type="ECO:0000313" key="2">
    <source>
        <dbReference type="Proteomes" id="UP000748752"/>
    </source>
</evidence>
<comment type="caution">
    <text evidence="1">The sequence shown here is derived from an EMBL/GenBank/DDBJ whole genome shotgun (WGS) entry which is preliminary data.</text>
</comment>
<organism evidence="1 2">
    <name type="scientific">Thiohalocapsa halophila</name>
    <dbReference type="NCBI Taxonomy" id="69359"/>
    <lineage>
        <taxon>Bacteria</taxon>
        <taxon>Pseudomonadati</taxon>
        <taxon>Pseudomonadota</taxon>
        <taxon>Gammaproteobacteria</taxon>
        <taxon>Chromatiales</taxon>
        <taxon>Chromatiaceae</taxon>
        <taxon>Thiohalocapsa</taxon>
    </lineage>
</organism>
<dbReference type="Gene3D" id="3.20.80.10">
    <property type="entry name" value="Regulatory factor, effector binding domain"/>
    <property type="match status" value="1"/>
</dbReference>
<dbReference type="EMBL" id="NRRV01000066">
    <property type="protein sequence ID" value="MBK1633046.1"/>
    <property type="molecule type" value="Genomic_DNA"/>
</dbReference>
<proteinExistence type="predicted"/>